<keyword evidence="2 4" id="KW-0808">Transferase</keyword>
<protein>
    <submittedName>
        <fullName evidence="4">Glycosyl transferase family protein</fullName>
        <ecNumber evidence="4">2.4.1.212</ecNumber>
    </submittedName>
</protein>
<keyword evidence="1 4" id="KW-0328">Glycosyltransferase</keyword>
<organism evidence="4 5">
    <name type="scientific">Bacteroides finegoldii</name>
    <dbReference type="NCBI Taxonomy" id="338188"/>
    <lineage>
        <taxon>Bacteria</taxon>
        <taxon>Pseudomonadati</taxon>
        <taxon>Bacteroidota</taxon>
        <taxon>Bacteroidia</taxon>
        <taxon>Bacteroidales</taxon>
        <taxon>Bacteroidaceae</taxon>
        <taxon>Bacteroides</taxon>
    </lineage>
</organism>
<evidence type="ECO:0000256" key="2">
    <source>
        <dbReference type="ARBA" id="ARBA00022679"/>
    </source>
</evidence>
<reference evidence="4 5" key="1">
    <citation type="submission" date="2015-09" db="EMBL/GenBank/DDBJ databases">
        <authorList>
            <consortium name="Pathogen Informatics"/>
        </authorList>
    </citation>
    <scope>NUCLEOTIDE SEQUENCE [LARGE SCALE GENOMIC DNA]</scope>
    <source>
        <strain evidence="4 5">2789STDY5608840</strain>
    </source>
</reference>
<dbReference type="InterPro" id="IPR029044">
    <property type="entry name" value="Nucleotide-diphossugar_trans"/>
</dbReference>
<dbReference type="STRING" id="338188.ERS852397_01341"/>
<dbReference type="Proteomes" id="UP000095517">
    <property type="component" value="Unassembled WGS sequence"/>
</dbReference>
<dbReference type="EMBL" id="CYZH01000006">
    <property type="protein sequence ID" value="CUO09245.1"/>
    <property type="molecule type" value="Genomic_DNA"/>
</dbReference>
<dbReference type="CDD" id="cd00761">
    <property type="entry name" value="Glyco_tranf_GTA_type"/>
    <property type="match status" value="1"/>
</dbReference>
<evidence type="ECO:0000256" key="1">
    <source>
        <dbReference type="ARBA" id="ARBA00022676"/>
    </source>
</evidence>
<dbReference type="RefSeq" id="WP_055278732.1">
    <property type="nucleotide sequence ID" value="NZ_CABIXA010000006.1"/>
</dbReference>
<sequence>MISIIVPAYKVEKFLPKCIESLINQTYRDLEIILVNDGSPDNCGRICDEYAQQDSRIQVIHQPNMGVSAARNAGLYKAHGEYVGFCDPDDFCAADMYEYMLRAMENHHADMVACGYDYFNEEYQRDESRAYEVREDELMSREEIYRKLADMPPTIRHGVVTKLFRKSVMGNLQFNTKLKSAEDGNFLLDYLQHVSSAVFVHHPLYCNLVRQGSATHGGLNVQSLKDSFEVHDRMYWDTVSAYPHLKGYAIAFLLDVCTLKYNESKARMQQVENQSQTADHLLSYMRSYIRRKALKGILSNYIHWKLKIYYLLLWIRK</sequence>
<dbReference type="SUPFAM" id="SSF53448">
    <property type="entry name" value="Nucleotide-diphospho-sugar transferases"/>
    <property type="match status" value="1"/>
</dbReference>
<gene>
    <name evidence="4" type="primary">hyaD_2</name>
    <name evidence="4" type="ORF">ERS852397_01341</name>
</gene>
<dbReference type="EC" id="2.4.1.212" evidence="4"/>
<dbReference type="PANTHER" id="PTHR22916:SF51">
    <property type="entry name" value="GLYCOSYLTRANSFERASE EPSH-RELATED"/>
    <property type="match status" value="1"/>
</dbReference>
<evidence type="ECO:0000313" key="4">
    <source>
        <dbReference type="EMBL" id="CUO09245.1"/>
    </source>
</evidence>
<dbReference type="AlphaFoldDB" id="A0A174CBM2"/>
<evidence type="ECO:0000313" key="5">
    <source>
        <dbReference type="Proteomes" id="UP000095517"/>
    </source>
</evidence>
<dbReference type="Gene3D" id="3.90.550.10">
    <property type="entry name" value="Spore Coat Polysaccharide Biosynthesis Protein SpsA, Chain A"/>
    <property type="match status" value="1"/>
</dbReference>
<dbReference type="InterPro" id="IPR001173">
    <property type="entry name" value="Glyco_trans_2-like"/>
</dbReference>
<dbReference type="GO" id="GO:0050501">
    <property type="term" value="F:hyaluronan synthase activity"/>
    <property type="evidence" value="ECO:0007669"/>
    <property type="project" value="UniProtKB-EC"/>
</dbReference>
<name>A0A174CBM2_9BACE</name>
<accession>A0A174CBM2</accession>
<feature type="domain" description="Glycosyltransferase 2-like" evidence="3">
    <location>
        <begin position="3"/>
        <end position="129"/>
    </location>
</feature>
<dbReference type="PANTHER" id="PTHR22916">
    <property type="entry name" value="GLYCOSYLTRANSFERASE"/>
    <property type="match status" value="1"/>
</dbReference>
<dbReference type="Pfam" id="PF00535">
    <property type="entry name" value="Glycos_transf_2"/>
    <property type="match status" value="1"/>
</dbReference>
<evidence type="ECO:0000259" key="3">
    <source>
        <dbReference type="Pfam" id="PF00535"/>
    </source>
</evidence>
<proteinExistence type="predicted"/>